<keyword evidence="8" id="KW-1185">Reference proteome</keyword>
<proteinExistence type="predicted"/>
<reference evidence="7 8" key="1">
    <citation type="submission" date="2016-04" db="EMBL/GenBank/DDBJ databases">
        <authorList>
            <consortium name="Pathogen Informatics"/>
        </authorList>
    </citation>
    <scope>NUCLEOTIDE SEQUENCE [LARGE SCALE GENOMIC DNA]</scope>
    <source>
        <strain evidence="7 8">H044680328</strain>
    </source>
</reference>
<dbReference type="GO" id="GO:0016020">
    <property type="term" value="C:membrane"/>
    <property type="evidence" value="ECO:0007669"/>
    <property type="project" value="UniProtKB-SubCell"/>
</dbReference>
<evidence type="ECO:0000313" key="8">
    <source>
        <dbReference type="Proteomes" id="UP000076825"/>
    </source>
</evidence>
<feature type="transmembrane region" description="Helical" evidence="5">
    <location>
        <begin position="71"/>
        <end position="89"/>
    </location>
</feature>
<evidence type="ECO:0000256" key="4">
    <source>
        <dbReference type="ARBA" id="ARBA00023136"/>
    </source>
</evidence>
<evidence type="ECO:0000256" key="3">
    <source>
        <dbReference type="ARBA" id="ARBA00022989"/>
    </source>
</evidence>
<dbReference type="STRING" id="123899.SAMEA3906487_01192"/>
<gene>
    <name evidence="7" type="primary">eamA_2</name>
    <name evidence="7" type="ORF">SAMEA3906487_01192</name>
</gene>
<feature type="transmembrane region" description="Helical" evidence="5">
    <location>
        <begin position="254"/>
        <end position="271"/>
    </location>
</feature>
<dbReference type="EMBL" id="LT546645">
    <property type="protein sequence ID" value="SAI68322.1"/>
    <property type="molecule type" value="Genomic_DNA"/>
</dbReference>
<protein>
    <submittedName>
        <fullName evidence="7">Integral membrane protein</fullName>
    </submittedName>
</protein>
<feature type="transmembrane region" description="Helical" evidence="5">
    <location>
        <begin position="179"/>
        <end position="201"/>
    </location>
</feature>
<keyword evidence="4 5" id="KW-0472">Membrane</keyword>
<feature type="transmembrane region" description="Helical" evidence="5">
    <location>
        <begin position="213"/>
        <end position="234"/>
    </location>
</feature>
<dbReference type="KEGG" id="btrm:SAMEA390648701192"/>
<feature type="transmembrane region" description="Helical" evidence="5">
    <location>
        <begin position="45"/>
        <end position="65"/>
    </location>
</feature>
<dbReference type="PANTHER" id="PTHR32322">
    <property type="entry name" value="INNER MEMBRANE TRANSPORTER"/>
    <property type="match status" value="1"/>
</dbReference>
<evidence type="ECO:0000256" key="5">
    <source>
        <dbReference type="SAM" id="Phobius"/>
    </source>
</evidence>
<organism evidence="7 8">
    <name type="scientific">Bordetella trematum</name>
    <dbReference type="NCBI Taxonomy" id="123899"/>
    <lineage>
        <taxon>Bacteria</taxon>
        <taxon>Pseudomonadati</taxon>
        <taxon>Pseudomonadota</taxon>
        <taxon>Betaproteobacteria</taxon>
        <taxon>Burkholderiales</taxon>
        <taxon>Alcaligenaceae</taxon>
        <taxon>Bordetella</taxon>
    </lineage>
</organism>
<dbReference type="eggNOG" id="COG0697">
    <property type="taxonomic scope" value="Bacteria"/>
</dbReference>
<sequence length="342" mass="36281">MPGLDVEESRVVFDLLSLAWRAGPGGCMSAHALSAPTRMSWSDGLCIAGVVIIWGLNFVVMKWGLRGLSPMLLGALRFTVASLPFLLFVRRPAVSWKYVVAYGLVQGIGQFGLLFTALAYGMTAGVASVVMQTQALFTLLLAVPLLGERGAPAQWLGLGIAAAGLVAIASAHGEGPGQMTLVGFLLTLGAAFMWAVSNLVVRLAGNTGARYDPLAFIVWSSAVSLPPFYGLAVAVDGADATVAGLLGIDWQEGLAVLFLGLLATLLAYTLWTRLLQRHSAGRVSPFSLLVPVVGLWAAAVAFDERLQPVQWLGVAGILLGLATNQLAVRRQMRRYRPQAARR</sequence>
<keyword evidence="3 5" id="KW-1133">Transmembrane helix</keyword>
<dbReference type="InterPro" id="IPR050638">
    <property type="entry name" value="AA-Vitamin_Transporters"/>
</dbReference>
<feature type="transmembrane region" description="Helical" evidence="5">
    <location>
        <begin position="101"/>
        <end position="120"/>
    </location>
</feature>
<dbReference type="PATRIC" id="fig|123899.6.peg.1168"/>
<dbReference type="Gene3D" id="1.10.3730.20">
    <property type="match status" value="1"/>
</dbReference>
<dbReference type="InterPro" id="IPR000620">
    <property type="entry name" value="EamA_dom"/>
</dbReference>
<dbReference type="SUPFAM" id="SSF103481">
    <property type="entry name" value="Multidrug resistance efflux transporter EmrE"/>
    <property type="match status" value="2"/>
</dbReference>
<feature type="domain" description="EamA" evidence="6">
    <location>
        <begin position="182"/>
        <end position="322"/>
    </location>
</feature>
<comment type="subcellular location">
    <subcellularLocation>
        <location evidence="1">Membrane</location>
        <topology evidence="1">Multi-pass membrane protein</topology>
    </subcellularLocation>
</comment>
<feature type="transmembrane region" description="Helical" evidence="5">
    <location>
        <begin position="283"/>
        <end position="302"/>
    </location>
</feature>
<dbReference type="InterPro" id="IPR037185">
    <property type="entry name" value="EmrE-like"/>
</dbReference>
<name>A0A157SD06_9BORD</name>
<dbReference type="Proteomes" id="UP000076825">
    <property type="component" value="Chromosome 1"/>
</dbReference>
<feature type="transmembrane region" description="Helical" evidence="5">
    <location>
        <begin position="153"/>
        <end position="173"/>
    </location>
</feature>
<dbReference type="Pfam" id="PF00892">
    <property type="entry name" value="EamA"/>
    <property type="match status" value="2"/>
</dbReference>
<dbReference type="AlphaFoldDB" id="A0A157SD06"/>
<accession>A0A157SD06</accession>
<evidence type="ECO:0000256" key="1">
    <source>
        <dbReference type="ARBA" id="ARBA00004141"/>
    </source>
</evidence>
<feature type="transmembrane region" description="Helical" evidence="5">
    <location>
        <begin position="126"/>
        <end position="146"/>
    </location>
</feature>
<feature type="transmembrane region" description="Helical" evidence="5">
    <location>
        <begin position="308"/>
        <end position="328"/>
    </location>
</feature>
<evidence type="ECO:0000259" key="6">
    <source>
        <dbReference type="Pfam" id="PF00892"/>
    </source>
</evidence>
<dbReference type="PANTHER" id="PTHR32322:SF9">
    <property type="entry name" value="AMINO-ACID METABOLITE EFFLUX PUMP-RELATED"/>
    <property type="match status" value="1"/>
</dbReference>
<evidence type="ECO:0000256" key="2">
    <source>
        <dbReference type="ARBA" id="ARBA00022692"/>
    </source>
</evidence>
<feature type="domain" description="EamA" evidence="6">
    <location>
        <begin position="45"/>
        <end position="168"/>
    </location>
</feature>
<keyword evidence="2 5" id="KW-0812">Transmembrane</keyword>
<evidence type="ECO:0000313" key="7">
    <source>
        <dbReference type="EMBL" id="SAI68322.1"/>
    </source>
</evidence>